<sequence length="217" mass="23700">MGVDLGPMVVAVVMFVLLSPGLLFQVPARARVVEFGNMYTSGISILVHAFLYFCIYTILIIAVGIHIRSGWNPPHDEDGVEGEEEERVECYGLTVCLHASKLHGSVVTRTQSAFSTCFLSSSSPPPPPSSWPSSAVQPARKRLLNEPKKMNDWAAPIIAAALFAFLSPGLIFQMPGKERPVGFMNMKTSVASMLLHTVLYGLLLILFLVVLNVHVYA</sequence>
<dbReference type="Pfam" id="PF11820">
    <property type="entry name" value="DUF3339"/>
    <property type="match status" value="2"/>
</dbReference>
<feature type="transmembrane region" description="Helical" evidence="1">
    <location>
        <begin position="6"/>
        <end position="24"/>
    </location>
</feature>
<dbReference type="AlphaFoldDB" id="A0A6A4KTR3"/>
<protein>
    <submittedName>
        <fullName evidence="2">Uncharacterized protein</fullName>
    </submittedName>
</protein>
<dbReference type="EMBL" id="QEFC01003199">
    <property type="protein sequence ID" value="KAE9448970.1"/>
    <property type="molecule type" value="Genomic_DNA"/>
</dbReference>
<keyword evidence="1" id="KW-1133">Transmembrane helix</keyword>
<feature type="transmembrane region" description="Helical" evidence="1">
    <location>
        <begin position="153"/>
        <end position="172"/>
    </location>
</feature>
<dbReference type="OrthoDB" id="1926777at2759"/>
<feature type="non-terminal residue" evidence="2">
    <location>
        <position position="1"/>
    </location>
</feature>
<organism evidence="2 3">
    <name type="scientific">Rhododendron williamsianum</name>
    <dbReference type="NCBI Taxonomy" id="262921"/>
    <lineage>
        <taxon>Eukaryota</taxon>
        <taxon>Viridiplantae</taxon>
        <taxon>Streptophyta</taxon>
        <taxon>Embryophyta</taxon>
        <taxon>Tracheophyta</taxon>
        <taxon>Spermatophyta</taxon>
        <taxon>Magnoliopsida</taxon>
        <taxon>eudicotyledons</taxon>
        <taxon>Gunneridae</taxon>
        <taxon>Pentapetalae</taxon>
        <taxon>asterids</taxon>
        <taxon>Ericales</taxon>
        <taxon>Ericaceae</taxon>
        <taxon>Ericoideae</taxon>
        <taxon>Rhodoreae</taxon>
        <taxon>Rhododendron</taxon>
    </lineage>
</organism>
<dbReference type="InterPro" id="IPR021775">
    <property type="entry name" value="DUF3339"/>
</dbReference>
<gene>
    <name evidence="2" type="ORF">C3L33_19113</name>
</gene>
<evidence type="ECO:0000313" key="2">
    <source>
        <dbReference type="EMBL" id="KAE9448970.1"/>
    </source>
</evidence>
<keyword evidence="1" id="KW-0472">Membrane</keyword>
<accession>A0A6A4KTR3</accession>
<evidence type="ECO:0000256" key="1">
    <source>
        <dbReference type="SAM" id="Phobius"/>
    </source>
</evidence>
<feature type="transmembrane region" description="Helical" evidence="1">
    <location>
        <begin position="193"/>
        <end position="216"/>
    </location>
</feature>
<dbReference type="PANTHER" id="PTHR33128:SF47">
    <property type="entry name" value="GPI-ANCHORED-LIKE PROTEIN (DUF 3339)"/>
    <property type="match status" value="1"/>
</dbReference>
<keyword evidence="3" id="KW-1185">Reference proteome</keyword>
<keyword evidence="1" id="KW-0812">Transmembrane</keyword>
<name>A0A6A4KTR3_9ERIC</name>
<reference evidence="2 3" key="1">
    <citation type="journal article" date="2019" name="Genome Biol. Evol.">
        <title>The Rhododendron genome and chromosomal organization provide insight into shared whole-genome duplications across the heath family (Ericaceae).</title>
        <authorList>
            <person name="Soza V.L."/>
            <person name="Lindsley D."/>
            <person name="Waalkes A."/>
            <person name="Ramage E."/>
            <person name="Patwardhan R.P."/>
            <person name="Burton J.N."/>
            <person name="Adey A."/>
            <person name="Kumar A."/>
            <person name="Qiu R."/>
            <person name="Shendure J."/>
            <person name="Hall B."/>
        </authorList>
    </citation>
    <scope>NUCLEOTIDE SEQUENCE [LARGE SCALE GENOMIC DNA]</scope>
    <source>
        <strain evidence="2">RSF 1966-606</strain>
    </source>
</reference>
<proteinExistence type="predicted"/>
<evidence type="ECO:0000313" key="3">
    <source>
        <dbReference type="Proteomes" id="UP000428333"/>
    </source>
</evidence>
<dbReference type="PANTHER" id="PTHR33128">
    <property type="entry name" value="OS05G0103400 PROTEIN"/>
    <property type="match status" value="1"/>
</dbReference>
<comment type="caution">
    <text evidence="2">The sequence shown here is derived from an EMBL/GenBank/DDBJ whole genome shotgun (WGS) entry which is preliminary data.</text>
</comment>
<dbReference type="Proteomes" id="UP000428333">
    <property type="component" value="Linkage Group LG11"/>
</dbReference>
<feature type="transmembrane region" description="Helical" evidence="1">
    <location>
        <begin position="45"/>
        <end position="67"/>
    </location>
</feature>